<dbReference type="Gene3D" id="1.10.150.240">
    <property type="entry name" value="Putative phosphatase, domain 2"/>
    <property type="match status" value="1"/>
</dbReference>
<proteinExistence type="predicted"/>
<dbReference type="SUPFAM" id="SSF56784">
    <property type="entry name" value="HAD-like"/>
    <property type="match status" value="1"/>
</dbReference>
<sequence length="230" mass="25420">MGRYIFFDIDGTLILTNGAGKRALASAFRGLFNIADADVDIDYGGRTDLSICKELFQLNHVDFADDAFLQFITRYNQELKQELIVSKGKLLPGVAKLLEALQDDDRYHLGLITGNIEAGAYTKLESHGIHDYFHFGGFGDRQESRDDIAREGKRDAEKFAKGSLAADQLMIIGDTPHDVTCSRAIGAACMAVCTGYAARDAIEAQSPEYLLEDLENTDQVVGILDQHFKF</sequence>
<keyword evidence="2" id="KW-1185">Reference proteome</keyword>
<evidence type="ECO:0000313" key="2">
    <source>
        <dbReference type="Proteomes" id="UP000192907"/>
    </source>
</evidence>
<dbReference type="Gene3D" id="3.40.50.1000">
    <property type="entry name" value="HAD superfamily/HAD-like"/>
    <property type="match status" value="1"/>
</dbReference>
<dbReference type="Pfam" id="PF13419">
    <property type="entry name" value="HAD_2"/>
    <property type="match status" value="1"/>
</dbReference>
<dbReference type="SFLD" id="SFLDG01129">
    <property type="entry name" value="C1.5:_HAD__Beta-PGM__Phosphata"/>
    <property type="match status" value="1"/>
</dbReference>
<dbReference type="Proteomes" id="UP000192907">
    <property type="component" value="Unassembled WGS sequence"/>
</dbReference>
<dbReference type="InterPro" id="IPR023214">
    <property type="entry name" value="HAD_sf"/>
</dbReference>
<dbReference type="AlphaFoldDB" id="A0A1Y6BTD9"/>
<dbReference type="PANTHER" id="PTHR43885:SF1">
    <property type="entry name" value="SUPERFAMILY HYDROLASE, PUTATIVE (AFU_ORTHOLOGUE AFUA_4G13290)-RELATED"/>
    <property type="match status" value="1"/>
</dbReference>
<dbReference type="InterPro" id="IPR036412">
    <property type="entry name" value="HAD-like_sf"/>
</dbReference>
<reference evidence="2" key="1">
    <citation type="submission" date="2017-04" db="EMBL/GenBank/DDBJ databases">
        <authorList>
            <person name="Varghese N."/>
            <person name="Submissions S."/>
        </authorList>
    </citation>
    <scope>NUCLEOTIDE SEQUENCE [LARGE SCALE GENOMIC DNA]</scope>
    <source>
        <strain evidence="2">RKEM611</strain>
    </source>
</reference>
<dbReference type="RefSeq" id="WP_132318607.1">
    <property type="nucleotide sequence ID" value="NZ_FWZT01000007.1"/>
</dbReference>
<dbReference type="InterPro" id="IPR023198">
    <property type="entry name" value="PGP-like_dom2"/>
</dbReference>
<name>A0A1Y6BTD9_9BACT</name>
<dbReference type="STRING" id="1513793.SAMN06296036_10729"/>
<accession>A0A1Y6BTD9</accession>
<protein>
    <submittedName>
        <fullName evidence="1">Phosphoglycolate phosphatase, HAD superfamily</fullName>
    </submittedName>
</protein>
<dbReference type="OrthoDB" id="9781769at2"/>
<dbReference type="EMBL" id="FWZT01000007">
    <property type="protein sequence ID" value="SMF20437.1"/>
    <property type="molecule type" value="Genomic_DNA"/>
</dbReference>
<dbReference type="SFLD" id="SFLDS00003">
    <property type="entry name" value="Haloacid_Dehalogenase"/>
    <property type="match status" value="1"/>
</dbReference>
<organism evidence="1 2">
    <name type="scientific">Pseudobacteriovorax antillogorgiicola</name>
    <dbReference type="NCBI Taxonomy" id="1513793"/>
    <lineage>
        <taxon>Bacteria</taxon>
        <taxon>Pseudomonadati</taxon>
        <taxon>Bdellovibrionota</taxon>
        <taxon>Oligoflexia</taxon>
        <taxon>Oligoflexales</taxon>
        <taxon>Pseudobacteriovoracaceae</taxon>
        <taxon>Pseudobacteriovorax</taxon>
    </lineage>
</organism>
<evidence type="ECO:0000313" key="1">
    <source>
        <dbReference type="EMBL" id="SMF20437.1"/>
    </source>
</evidence>
<dbReference type="InterPro" id="IPR041492">
    <property type="entry name" value="HAD_2"/>
</dbReference>
<dbReference type="PANTHER" id="PTHR43885">
    <property type="entry name" value="HALOACID DEHALOGENASE-LIKE HYDROLASE"/>
    <property type="match status" value="1"/>
</dbReference>
<gene>
    <name evidence="1" type="ORF">SAMN06296036_10729</name>
</gene>